<evidence type="ECO:0000256" key="1">
    <source>
        <dbReference type="SAM" id="Phobius"/>
    </source>
</evidence>
<feature type="transmembrane region" description="Helical" evidence="1">
    <location>
        <begin position="98"/>
        <end position="118"/>
    </location>
</feature>
<keyword evidence="1" id="KW-0812">Transmembrane</keyword>
<keyword evidence="1" id="KW-1133">Transmembrane helix</keyword>
<accession>A0ABT1XNP6</accession>
<protein>
    <submittedName>
        <fullName evidence="2">Uncharacterized protein</fullName>
    </submittedName>
</protein>
<evidence type="ECO:0000313" key="3">
    <source>
        <dbReference type="Proteomes" id="UP001206067"/>
    </source>
</evidence>
<feature type="transmembrane region" description="Helical" evidence="1">
    <location>
        <begin position="138"/>
        <end position="159"/>
    </location>
</feature>
<gene>
    <name evidence="2" type="ORF">NSO95_04950</name>
</gene>
<comment type="caution">
    <text evidence="2">The sequence shown here is derived from an EMBL/GenBank/DDBJ whole genome shotgun (WGS) entry which is preliminary data.</text>
</comment>
<organism evidence="2 3">
    <name type="scientific">Parerythrobacter lacustris</name>
    <dbReference type="NCBI Taxonomy" id="2969984"/>
    <lineage>
        <taxon>Bacteria</taxon>
        <taxon>Pseudomonadati</taxon>
        <taxon>Pseudomonadota</taxon>
        <taxon>Alphaproteobacteria</taxon>
        <taxon>Sphingomonadales</taxon>
        <taxon>Erythrobacteraceae</taxon>
        <taxon>Parerythrobacter</taxon>
    </lineage>
</organism>
<dbReference type="RefSeq" id="WP_257595052.1">
    <property type="nucleotide sequence ID" value="NZ_JANKHH010000003.1"/>
</dbReference>
<feature type="transmembrane region" description="Helical" evidence="1">
    <location>
        <begin position="55"/>
        <end position="77"/>
    </location>
</feature>
<dbReference type="EMBL" id="JANKHH010000003">
    <property type="protein sequence ID" value="MCR2833283.1"/>
    <property type="molecule type" value="Genomic_DNA"/>
</dbReference>
<dbReference type="Proteomes" id="UP001206067">
    <property type="component" value="Unassembled WGS sequence"/>
</dbReference>
<keyword evidence="1" id="KW-0472">Membrane</keyword>
<sequence>MAGASAQVRARRAHRRVAVFLGLFLVLHFAAHFAALDSRQLQEWVLHAGRAVYRIPAVEAALVAGFAAQITLGIGLVRGIAARKRKDGWHYAQLLSGCYLAAFIIMHTGAALLTRWLSGLDTSFYWAAGTLTLSPLKFGFAPYYALAVTALGTHLVAALHFRLPRRWHAPALAGGPVAALAIILAYSGALYPVELPGEYLAYFGSYLAVKE</sequence>
<keyword evidence="3" id="KW-1185">Reference proteome</keyword>
<proteinExistence type="predicted"/>
<name>A0ABT1XNP6_9SPHN</name>
<feature type="transmembrane region" description="Helical" evidence="1">
    <location>
        <begin position="17"/>
        <end position="35"/>
    </location>
</feature>
<reference evidence="2 3" key="1">
    <citation type="submission" date="2022-08" db="EMBL/GenBank/DDBJ databases">
        <title>Polyphasic taxonomy analysis of Qipengyuania sp.RS5-5.</title>
        <authorList>
            <person name="Xamxidin M."/>
            <person name="Wu M."/>
        </authorList>
    </citation>
    <scope>NUCLEOTIDE SEQUENCE [LARGE SCALE GENOMIC DNA]</scope>
    <source>
        <strain evidence="2 3">RS5-5</strain>
    </source>
</reference>
<evidence type="ECO:0000313" key="2">
    <source>
        <dbReference type="EMBL" id="MCR2833283.1"/>
    </source>
</evidence>
<feature type="transmembrane region" description="Helical" evidence="1">
    <location>
        <begin position="171"/>
        <end position="193"/>
    </location>
</feature>